<protein>
    <submittedName>
        <fullName evidence="1">Uncharacterized protein</fullName>
    </submittedName>
</protein>
<keyword evidence="2" id="KW-1185">Reference proteome</keyword>
<dbReference type="RefSeq" id="WP_131958542.1">
    <property type="nucleotide sequence ID" value="NZ_SMFL01000004.1"/>
</dbReference>
<evidence type="ECO:0000313" key="2">
    <source>
        <dbReference type="Proteomes" id="UP000294850"/>
    </source>
</evidence>
<gene>
    <name evidence="1" type="ORF">E0F88_12205</name>
</gene>
<accession>A0A4R5DMC0</accession>
<name>A0A4R5DMC0_9BACT</name>
<evidence type="ECO:0000313" key="1">
    <source>
        <dbReference type="EMBL" id="TDE15279.1"/>
    </source>
</evidence>
<reference evidence="1 2" key="1">
    <citation type="submission" date="2019-03" db="EMBL/GenBank/DDBJ databases">
        <title>Dyadobacter AR-3-6 sp. nov., isolated from arctic soil.</title>
        <authorList>
            <person name="Chaudhary D.K."/>
        </authorList>
    </citation>
    <scope>NUCLEOTIDE SEQUENCE [LARGE SCALE GENOMIC DNA]</scope>
    <source>
        <strain evidence="1 2">AR-3-6</strain>
    </source>
</reference>
<dbReference type="Proteomes" id="UP000294850">
    <property type="component" value="Unassembled WGS sequence"/>
</dbReference>
<dbReference type="AlphaFoldDB" id="A0A4R5DMC0"/>
<comment type="caution">
    <text evidence="1">The sequence shown here is derived from an EMBL/GenBank/DDBJ whole genome shotgun (WGS) entry which is preliminary data.</text>
</comment>
<sequence length="84" mass="9639">MNANLKISVQGLKTQIQDLLAQVCVSVPDCEQFNMVLHDPMKSMEPDWQMELDIVTNRELIQEVMEIVNNAELDKANCVVKMNY</sequence>
<dbReference type="EMBL" id="SMFL01000004">
    <property type="protein sequence ID" value="TDE15279.1"/>
    <property type="molecule type" value="Genomic_DNA"/>
</dbReference>
<organism evidence="1 2">
    <name type="scientific">Dyadobacter psychrotolerans</name>
    <dbReference type="NCBI Taxonomy" id="2541721"/>
    <lineage>
        <taxon>Bacteria</taxon>
        <taxon>Pseudomonadati</taxon>
        <taxon>Bacteroidota</taxon>
        <taxon>Cytophagia</taxon>
        <taxon>Cytophagales</taxon>
        <taxon>Spirosomataceae</taxon>
        <taxon>Dyadobacter</taxon>
    </lineage>
</organism>
<proteinExistence type="predicted"/>